<accession>A0A2W5S8J9</accession>
<dbReference type="InterPro" id="IPR020846">
    <property type="entry name" value="MFS_dom"/>
</dbReference>
<proteinExistence type="predicted"/>
<dbReference type="PANTHER" id="PTHR23517">
    <property type="entry name" value="RESISTANCE PROTEIN MDTM, PUTATIVE-RELATED-RELATED"/>
    <property type="match status" value="1"/>
</dbReference>
<dbReference type="Gene3D" id="1.20.1250.20">
    <property type="entry name" value="MFS general substrate transporter like domains"/>
    <property type="match status" value="1"/>
</dbReference>
<evidence type="ECO:0000256" key="5">
    <source>
        <dbReference type="ARBA" id="ARBA00022989"/>
    </source>
</evidence>
<keyword evidence="4 7" id="KW-0812">Transmembrane</keyword>
<gene>
    <name evidence="9" type="ORF">DI533_01475</name>
</gene>
<feature type="transmembrane region" description="Helical" evidence="7">
    <location>
        <begin position="73"/>
        <end position="94"/>
    </location>
</feature>
<sequence>MTRHPGLLIFALWAAGLGAAAQFGKISVIFQDLAQIYGGTTRTAFMVSIVGFVGLIFGTTSGIAVRRLGLRRVMLAALALGAVISAVQALILPYPLMMASRVLEGVSHLVIVVVAPAVIAQAASARYQGFAMTLWSTFFSLCYAVLALVGPPVANSYGPSGLFLAHSAYMIVIFLMLYVLMPDILPEPGQGSGPRALLHAHAEIYASPRIAAPATGFFFYTILYVAILTLLPPLMGSGRALVATAMPLVSIAVSLTLGVALLRRLSAVRLVQAGFAFAMVGGLCMGLGWSLDVLRFGGALLLAAALGIVQGASFASIPQLNASEGDRILSSGAVAQLGNLGTSTGTPLLALMISLFGPSGVATFAVPLCLGGIAVHAWQARRRRMG</sequence>
<dbReference type="SUPFAM" id="SSF103473">
    <property type="entry name" value="MFS general substrate transporter"/>
    <property type="match status" value="1"/>
</dbReference>
<evidence type="ECO:0000256" key="2">
    <source>
        <dbReference type="ARBA" id="ARBA00022448"/>
    </source>
</evidence>
<feature type="transmembrane region" description="Helical" evidence="7">
    <location>
        <begin position="161"/>
        <end position="180"/>
    </location>
</feature>
<dbReference type="AlphaFoldDB" id="A0A2W5S8J9"/>
<dbReference type="GO" id="GO:0022857">
    <property type="term" value="F:transmembrane transporter activity"/>
    <property type="evidence" value="ECO:0007669"/>
    <property type="project" value="InterPro"/>
</dbReference>
<dbReference type="Pfam" id="PF07690">
    <property type="entry name" value="MFS_1"/>
    <property type="match status" value="1"/>
</dbReference>
<keyword evidence="2" id="KW-0813">Transport</keyword>
<comment type="subcellular location">
    <subcellularLocation>
        <location evidence="1">Cell membrane</location>
        <topology evidence="1">Multi-pass membrane protein</topology>
    </subcellularLocation>
</comment>
<feature type="transmembrane region" description="Helical" evidence="7">
    <location>
        <begin position="217"/>
        <end position="235"/>
    </location>
</feature>
<evidence type="ECO:0000256" key="7">
    <source>
        <dbReference type="SAM" id="Phobius"/>
    </source>
</evidence>
<reference evidence="9 10" key="1">
    <citation type="submission" date="2017-08" db="EMBL/GenBank/DDBJ databases">
        <title>Infants hospitalized years apart are colonized by the same room-sourced microbial strains.</title>
        <authorList>
            <person name="Brooks B."/>
            <person name="Olm M.R."/>
            <person name="Firek B.A."/>
            <person name="Baker R."/>
            <person name="Thomas B.C."/>
            <person name="Morowitz M.J."/>
            <person name="Banfield J.F."/>
        </authorList>
    </citation>
    <scope>NUCLEOTIDE SEQUENCE [LARGE SCALE GENOMIC DNA]</scope>
    <source>
        <strain evidence="9">S2_003_000_R2_11</strain>
    </source>
</reference>
<dbReference type="InterPro" id="IPR050171">
    <property type="entry name" value="MFS_Transporters"/>
</dbReference>
<evidence type="ECO:0000256" key="3">
    <source>
        <dbReference type="ARBA" id="ARBA00022475"/>
    </source>
</evidence>
<keyword evidence="3" id="KW-1003">Cell membrane</keyword>
<evidence type="ECO:0000313" key="10">
    <source>
        <dbReference type="Proteomes" id="UP000248975"/>
    </source>
</evidence>
<dbReference type="GO" id="GO:0005886">
    <property type="term" value="C:plasma membrane"/>
    <property type="evidence" value="ECO:0007669"/>
    <property type="project" value="UniProtKB-SubCell"/>
</dbReference>
<feature type="transmembrane region" description="Helical" evidence="7">
    <location>
        <begin position="359"/>
        <end position="378"/>
    </location>
</feature>
<dbReference type="InterPro" id="IPR011701">
    <property type="entry name" value="MFS"/>
</dbReference>
<dbReference type="EMBL" id="QFQS01000001">
    <property type="protein sequence ID" value="PZQ99381.1"/>
    <property type="molecule type" value="Genomic_DNA"/>
</dbReference>
<dbReference type="PROSITE" id="PS50850">
    <property type="entry name" value="MFS"/>
    <property type="match status" value="1"/>
</dbReference>
<comment type="caution">
    <text evidence="9">The sequence shown here is derived from an EMBL/GenBank/DDBJ whole genome shotgun (WGS) entry which is preliminary data.</text>
</comment>
<name>A0A2W5S8J9_CERSP</name>
<evidence type="ECO:0000256" key="6">
    <source>
        <dbReference type="ARBA" id="ARBA00023136"/>
    </source>
</evidence>
<keyword evidence="5 7" id="KW-1133">Transmembrane helix</keyword>
<feature type="transmembrane region" description="Helical" evidence="7">
    <location>
        <begin position="274"/>
        <end position="291"/>
    </location>
</feature>
<evidence type="ECO:0000259" key="8">
    <source>
        <dbReference type="PROSITE" id="PS50850"/>
    </source>
</evidence>
<evidence type="ECO:0000256" key="4">
    <source>
        <dbReference type="ARBA" id="ARBA00022692"/>
    </source>
</evidence>
<feature type="transmembrane region" description="Helical" evidence="7">
    <location>
        <begin position="106"/>
        <end position="123"/>
    </location>
</feature>
<feature type="transmembrane region" description="Helical" evidence="7">
    <location>
        <begin position="241"/>
        <end position="262"/>
    </location>
</feature>
<feature type="transmembrane region" description="Helical" evidence="7">
    <location>
        <begin position="297"/>
        <end position="317"/>
    </location>
</feature>
<protein>
    <submittedName>
        <fullName evidence="9">MFS transporter</fullName>
    </submittedName>
</protein>
<feature type="transmembrane region" description="Helical" evidence="7">
    <location>
        <begin position="329"/>
        <end position="353"/>
    </location>
</feature>
<keyword evidence="6 7" id="KW-0472">Membrane</keyword>
<feature type="domain" description="Major facilitator superfamily (MFS) profile" evidence="8">
    <location>
        <begin position="8"/>
        <end position="383"/>
    </location>
</feature>
<organism evidence="9 10">
    <name type="scientific">Cereibacter sphaeroides</name>
    <name type="common">Rhodobacter sphaeroides</name>
    <dbReference type="NCBI Taxonomy" id="1063"/>
    <lineage>
        <taxon>Bacteria</taxon>
        <taxon>Pseudomonadati</taxon>
        <taxon>Pseudomonadota</taxon>
        <taxon>Alphaproteobacteria</taxon>
        <taxon>Rhodobacterales</taxon>
        <taxon>Paracoccaceae</taxon>
        <taxon>Cereibacter</taxon>
    </lineage>
</organism>
<evidence type="ECO:0000256" key="1">
    <source>
        <dbReference type="ARBA" id="ARBA00004651"/>
    </source>
</evidence>
<evidence type="ECO:0000313" key="9">
    <source>
        <dbReference type="EMBL" id="PZQ99381.1"/>
    </source>
</evidence>
<feature type="transmembrane region" description="Helical" evidence="7">
    <location>
        <begin position="130"/>
        <end position="149"/>
    </location>
</feature>
<feature type="transmembrane region" description="Helical" evidence="7">
    <location>
        <begin position="45"/>
        <end position="66"/>
    </location>
</feature>
<dbReference type="Proteomes" id="UP000248975">
    <property type="component" value="Unassembled WGS sequence"/>
</dbReference>
<dbReference type="InterPro" id="IPR036259">
    <property type="entry name" value="MFS_trans_sf"/>
</dbReference>